<gene>
    <name evidence="9" type="ORF">HYH03_010790</name>
</gene>
<evidence type="ECO:0000256" key="8">
    <source>
        <dbReference type="SAM" id="Phobius"/>
    </source>
</evidence>
<evidence type="ECO:0000256" key="4">
    <source>
        <dbReference type="ARBA" id="ARBA00022989"/>
    </source>
</evidence>
<evidence type="ECO:0000313" key="9">
    <source>
        <dbReference type="EMBL" id="KAG2490872.1"/>
    </source>
</evidence>
<dbReference type="GO" id="GO:0015499">
    <property type="term" value="F:formate transmembrane transporter activity"/>
    <property type="evidence" value="ECO:0007669"/>
    <property type="project" value="TreeGrafter"/>
</dbReference>
<dbReference type="PANTHER" id="PTHR30520">
    <property type="entry name" value="FORMATE TRANSPORTER-RELATED"/>
    <property type="match status" value="1"/>
</dbReference>
<keyword evidence="3 8" id="KW-0812">Transmembrane</keyword>
<keyword evidence="4 8" id="KW-1133">Transmembrane helix</keyword>
<dbReference type="FunFam" id="1.20.1080.10:FF:000011">
    <property type="entry name" value="Formate family transporter"/>
    <property type="match status" value="1"/>
</dbReference>
<protein>
    <recommendedName>
        <fullName evidence="11">Formate/nitrite transporter</fullName>
    </recommendedName>
</protein>
<dbReference type="Pfam" id="PF01226">
    <property type="entry name" value="Form_Nir_trans"/>
    <property type="match status" value="1"/>
</dbReference>
<dbReference type="GO" id="GO:0005886">
    <property type="term" value="C:plasma membrane"/>
    <property type="evidence" value="ECO:0007669"/>
    <property type="project" value="TreeGrafter"/>
</dbReference>
<accession>A0A836BWD7</accession>
<dbReference type="OrthoDB" id="4829at2759"/>
<dbReference type="PANTHER" id="PTHR30520:SF6">
    <property type="entry name" value="FORMATE_NITRATE FAMILY TRANSPORTER (EUROFUNG)"/>
    <property type="match status" value="1"/>
</dbReference>
<sequence length="351" mass="38309">MGTGDDGNDALRKTLTQGFNTQPTRGPTRNMENNDIPPRMTMNGGAVQLGLPMPKWPAGHHSAAFEAVAIKKSFVLSPAEIFAECAHHGEEKAKFPWYKITILCIIAGCYVSFGYTTCMLVGGMLNQAPGVGLAIEENYGLYKLIFGAVGFPFGFTAIIVCGGELYTSLCAYMMAAWWEGKVTVWDQLRMLLVSWWGNFVGCAIMAGLLCASEVYNHKSTTLIHVAYDKVSHGWGATFVKGIFANWLVGIATWQANAAQDLSGKAIGIWLPISAFAMIGFEHCIANQFLFLMAWAQGANITAEQFIWRNMIPATLGNWIGGAICLGTVYAFAFGRTPKLLGAWWDGKMKKN</sequence>
<dbReference type="InterPro" id="IPR023271">
    <property type="entry name" value="Aquaporin-like"/>
</dbReference>
<reference evidence="9" key="1">
    <citation type="journal article" date="2020" name="bioRxiv">
        <title>Comparative genomics of Chlamydomonas.</title>
        <authorList>
            <person name="Craig R.J."/>
            <person name="Hasan A.R."/>
            <person name="Ness R.W."/>
            <person name="Keightley P.D."/>
        </authorList>
    </citation>
    <scope>NUCLEOTIDE SEQUENCE</scope>
    <source>
        <strain evidence="9">CCAP 11/70</strain>
    </source>
</reference>
<feature type="compositionally biased region" description="Polar residues" evidence="7">
    <location>
        <begin position="14"/>
        <end position="33"/>
    </location>
</feature>
<evidence type="ECO:0008006" key="11">
    <source>
        <dbReference type="Google" id="ProtNLM"/>
    </source>
</evidence>
<evidence type="ECO:0000256" key="5">
    <source>
        <dbReference type="ARBA" id="ARBA00023136"/>
    </source>
</evidence>
<keyword evidence="10" id="KW-1185">Reference proteome</keyword>
<feature type="region of interest" description="Disordered" evidence="7">
    <location>
        <begin position="1"/>
        <end position="36"/>
    </location>
</feature>
<feature type="transmembrane region" description="Helical" evidence="8">
    <location>
        <begin position="190"/>
        <end position="214"/>
    </location>
</feature>
<feature type="transmembrane region" description="Helical" evidence="8">
    <location>
        <begin position="315"/>
        <end position="334"/>
    </location>
</feature>
<dbReference type="AlphaFoldDB" id="A0A836BWD7"/>
<feature type="transmembrane region" description="Helical" evidence="8">
    <location>
        <begin position="265"/>
        <end position="295"/>
    </location>
</feature>
<evidence type="ECO:0000256" key="6">
    <source>
        <dbReference type="ARBA" id="ARBA00049660"/>
    </source>
</evidence>
<evidence type="ECO:0000256" key="7">
    <source>
        <dbReference type="SAM" id="MobiDB-lite"/>
    </source>
</evidence>
<feature type="transmembrane region" description="Helical" evidence="8">
    <location>
        <begin position="234"/>
        <end position="253"/>
    </location>
</feature>
<keyword evidence="2" id="KW-0813">Transport</keyword>
<feature type="transmembrane region" description="Helical" evidence="8">
    <location>
        <begin position="100"/>
        <end position="125"/>
    </location>
</feature>
<name>A0A836BWD7_9CHLO</name>
<comment type="caution">
    <text evidence="9">The sequence shown here is derived from an EMBL/GenBank/DDBJ whole genome shotgun (WGS) entry which is preliminary data.</text>
</comment>
<comment type="similarity">
    <text evidence="6">Belongs to the FNT transporter (TC 1.A.16) family.</text>
</comment>
<evidence type="ECO:0000256" key="2">
    <source>
        <dbReference type="ARBA" id="ARBA00022448"/>
    </source>
</evidence>
<dbReference type="Gene3D" id="1.20.1080.10">
    <property type="entry name" value="Glycerol uptake facilitator protein"/>
    <property type="match status" value="1"/>
</dbReference>
<evidence type="ECO:0000313" key="10">
    <source>
        <dbReference type="Proteomes" id="UP000612055"/>
    </source>
</evidence>
<feature type="transmembrane region" description="Helical" evidence="8">
    <location>
        <begin position="145"/>
        <end position="178"/>
    </location>
</feature>
<evidence type="ECO:0000256" key="3">
    <source>
        <dbReference type="ARBA" id="ARBA00022692"/>
    </source>
</evidence>
<evidence type="ECO:0000256" key="1">
    <source>
        <dbReference type="ARBA" id="ARBA00004141"/>
    </source>
</evidence>
<proteinExistence type="inferred from homology"/>
<keyword evidence="5 8" id="KW-0472">Membrane</keyword>
<dbReference type="InterPro" id="IPR000292">
    <property type="entry name" value="For/NO2_transpt"/>
</dbReference>
<dbReference type="EMBL" id="JAEHOE010000058">
    <property type="protein sequence ID" value="KAG2490872.1"/>
    <property type="molecule type" value="Genomic_DNA"/>
</dbReference>
<comment type="subcellular location">
    <subcellularLocation>
        <location evidence="1">Membrane</location>
        <topology evidence="1">Multi-pass membrane protein</topology>
    </subcellularLocation>
</comment>
<dbReference type="Proteomes" id="UP000612055">
    <property type="component" value="Unassembled WGS sequence"/>
</dbReference>
<organism evidence="9 10">
    <name type="scientific">Edaphochlamys debaryana</name>
    <dbReference type="NCBI Taxonomy" id="47281"/>
    <lineage>
        <taxon>Eukaryota</taxon>
        <taxon>Viridiplantae</taxon>
        <taxon>Chlorophyta</taxon>
        <taxon>core chlorophytes</taxon>
        <taxon>Chlorophyceae</taxon>
        <taxon>CS clade</taxon>
        <taxon>Chlamydomonadales</taxon>
        <taxon>Chlamydomonadales incertae sedis</taxon>
        <taxon>Edaphochlamys</taxon>
    </lineage>
</organism>